<dbReference type="InterPro" id="IPR029014">
    <property type="entry name" value="NiFe-Hase_large"/>
</dbReference>
<dbReference type="InterPro" id="IPR050867">
    <property type="entry name" value="NiFe/NiFeSe_hydrgnase_LSU"/>
</dbReference>
<dbReference type="GO" id="GO:0016151">
    <property type="term" value="F:nickel cation binding"/>
    <property type="evidence" value="ECO:0007669"/>
    <property type="project" value="InterPro"/>
</dbReference>
<dbReference type="EMBL" id="FPHU01000084">
    <property type="protein sequence ID" value="SFV80489.1"/>
    <property type="molecule type" value="Genomic_DNA"/>
</dbReference>
<dbReference type="PANTHER" id="PTHR42958">
    <property type="entry name" value="HYDROGENASE-2 LARGE CHAIN"/>
    <property type="match status" value="1"/>
</dbReference>
<dbReference type="AlphaFoldDB" id="A0A1W1DGU4"/>
<accession>A0A1W1DGU4</accession>
<name>A0A1W1DGU4_9ZZZZ</name>
<dbReference type="SUPFAM" id="SSF56762">
    <property type="entry name" value="HydB/Nqo4-like"/>
    <property type="match status" value="1"/>
</dbReference>
<dbReference type="InterPro" id="IPR001501">
    <property type="entry name" value="Ni-dep_hyd_lsu"/>
</dbReference>
<dbReference type="Gene3D" id="1.10.645.10">
    <property type="entry name" value="Cytochrome-c3 Hydrogenase, chain B"/>
    <property type="match status" value="2"/>
</dbReference>
<keyword evidence="1" id="KW-0371">Homeobox</keyword>
<dbReference type="Pfam" id="PF00374">
    <property type="entry name" value="NiFeSe_Hases"/>
    <property type="match status" value="1"/>
</dbReference>
<dbReference type="PANTHER" id="PTHR42958:SF4">
    <property type="entry name" value="HYDROGENASE EXPRESSION_FORMATION PROTEIN HUPK"/>
    <property type="match status" value="1"/>
</dbReference>
<organism evidence="1">
    <name type="scientific">hydrothermal vent metagenome</name>
    <dbReference type="NCBI Taxonomy" id="652676"/>
    <lineage>
        <taxon>unclassified sequences</taxon>
        <taxon>metagenomes</taxon>
        <taxon>ecological metagenomes</taxon>
    </lineage>
</organism>
<evidence type="ECO:0000313" key="1">
    <source>
        <dbReference type="EMBL" id="SFV80489.1"/>
    </source>
</evidence>
<gene>
    <name evidence="1" type="ORF">MNB_SUP05-13-628</name>
</gene>
<proteinExistence type="predicted"/>
<sequence length="390" mass="44483">MPIEGEIKINVAGKSGQVESVSITSSRPLHITQFFKGKSIDTVADLINTLYHLCNTAHRFSFLRLLDSSGVIKLSKNEISAYQLLLDMETIREHSFSIATKWGQGSDRSVDTNIVNLLTILKEISTTLFSGTDPLSLVDKELQAFKSIDELIIKLENQLGLLLIGAQPESMYPFLDYDSFNHWLQNSNSQSAVFLNYLKEHQFDDLGNVEAFHLPDFDPQGISVLLQNADFIKQPMYQNTIFETTPYSRQSEHQLIKQLFSIYGNGLFTRAVAQLIEVFELLNNIKRNYTDIKFEKISYEIQRFGGESNALVQLEAARGRLFHQISVQDDKIDSYQILAPTEWNFHPQGVLNRMIETLTYKNEEDLIDKIKLLVNTVDPCVGYSIEIDRI</sequence>
<reference evidence="1" key="1">
    <citation type="submission" date="2016-10" db="EMBL/GenBank/DDBJ databases">
        <authorList>
            <person name="de Groot N.N."/>
        </authorList>
    </citation>
    <scope>NUCLEOTIDE SEQUENCE</scope>
</reference>
<dbReference type="GO" id="GO:0003677">
    <property type="term" value="F:DNA binding"/>
    <property type="evidence" value="ECO:0007669"/>
    <property type="project" value="UniProtKB-KW"/>
</dbReference>
<protein>
    <submittedName>
        <fullName evidence="1">Hydrogenase maturation factor HoxV/HupK</fullName>
    </submittedName>
</protein>